<keyword evidence="1" id="KW-0175">Coiled coil</keyword>
<dbReference type="RefSeq" id="WP_074108616.1">
    <property type="nucleotide sequence ID" value="NZ_LVWI01000062.1"/>
</dbReference>
<evidence type="ECO:0000313" key="4">
    <source>
        <dbReference type="Proteomes" id="UP000186058"/>
    </source>
</evidence>
<organism evidence="3 4">
    <name type="scientific">Paenibacillus helianthi</name>
    <dbReference type="NCBI Taxonomy" id="1349432"/>
    <lineage>
        <taxon>Bacteria</taxon>
        <taxon>Bacillati</taxon>
        <taxon>Bacillota</taxon>
        <taxon>Bacilli</taxon>
        <taxon>Bacillales</taxon>
        <taxon>Paenibacillaceae</taxon>
        <taxon>Paenibacillus</taxon>
    </lineage>
</organism>
<feature type="chain" id="PRO_5045186003" description="Copper amine oxidase" evidence="2">
    <location>
        <begin position="23"/>
        <end position="182"/>
    </location>
</feature>
<gene>
    <name evidence="3" type="ORF">A3844_22795</name>
</gene>
<reference evidence="3 4" key="1">
    <citation type="submission" date="2016-03" db="EMBL/GenBank/DDBJ databases">
        <authorList>
            <person name="Sant'Anna F.H."/>
            <person name="Ambrosini A."/>
            <person name="Souza R."/>
            <person name="Bach E."/>
            <person name="Fernandes G."/>
            <person name="Balsanelli E."/>
            <person name="Baura V.A."/>
            <person name="Souza E.M."/>
            <person name="Passaglia L."/>
        </authorList>
    </citation>
    <scope>NUCLEOTIDE SEQUENCE [LARGE SCALE GENOMIC DNA]</scope>
    <source>
        <strain evidence="3 4">P26E</strain>
    </source>
</reference>
<dbReference type="EMBL" id="LVWI01000062">
    <property type="protein sequence ID" value="OKP83286.1"/>
    <property type="molecule type" value="Genomic_DNA"/>
</dbReference>
<keyword evidence="4" id="KW-1185">Reference proteome</keyword>
<proteinExistence type="predicted"/>
<feature type="coiled-coil region" evidence="1">
    <location>
        <begin position="146"/>
        <end position="176"/>
    </location>
</feature>
<accession>A0ABX3EI37</accession>
<sequence>MKKFVSGIIVGALLFAGASAFADSTSLVGKKVTGVFSIEKDGKNVAEAAIINGSAYAPVRAVAQISGATLTVEGKKIIMSDNTANIATSDLPAAVSISRKKIEIQAVQTKIESARGGVSLYETDAIPRAQAAYDNSIGTIEETGRKNFLDNLLANLEAKKVELADLEAQLVELNKQLAELEG</sequence>
<feature type="signal peptide" evidence="2">
    <location>
        <begin position="1"/>
        <end position="22"/>
    </location>
</feature>
<protein>
    <recommendedName>
        <fullName evidence="5">Copper amine oxidase</fullName>
    </recommendedName>
</protein>
<keyword evidence="2" id="KW-0732">Signal</keyword>
<comment type="caution">
    <text evidence="3">The sequence shown here is derived from an EMBL/GenBank/DDBJ whole genome shotgun (WGS) entry which is preliminary data.</text>
</comment>
<evidence type="ECO:0000256" key="1">
    <source>
        <dbReference type="SAM" id="Coils"/>
    </source>
</evidence>
<dbReference type="Proteomes" id="UP000186058">
    <property type="component" value="Unassembled WGS sequence"/>
</dbReference>
<evidence type="ECO:0000313" key="3">
    <source>
        <dbReference type="EMBL" id="OKP83286.1"/>
    </source>
</evidence>
<name>A0ABX3EI37_9BACL</name>
<evidence type="ECO:0000256" key="2">
    <source>
        <dbReference type="SAM" id="SignalP"/>
    </source>
</evidence>
<evidence type="ECO:0008006" key="5">
    <source>
        <dbReference type="Google" id="ProtNLM"/>
    </source>
</evidence>